<evidence type="ECO:0000313" key="9">
    <source>
        <dbReference type="EMBL" id="MDR5897158.1"/>
    </source>
</evidence>
<keyword evidence="3" id="KW-1029">Fimbrium biogenesis</keyword>
<comment type="subcellular location">
    <subcellularLocation>
        <location evidence="1">Fimbrium</location>
    </subcellularLocation>
</comment>
<sequence>MRVVIALLWALLMAQVAKADDTSIYLPEYVSGQPQVLIVFDNSGSMATVVPNSGGKTRMEIGKDVVQRLVANYPNINFGLSVFNNNAADVYCTDSWCSMSGRYAVENRHNGGRIVRALSPDNQQSASSRQALSNTINSLTPQTSTPLCETMYEVYRYFTGSAPVFGLDKASADTPNVDGNALTSTAAGVRYRSPLRMCENVYVVYVTDGFPQWDTRANAAIKAETGKSCGRYTTINPVNSDENVLAENCLPTLTRHLATTDLSPTLQGTQHAYTFTVGFTTEQKLLEDAATTPDGISKGYFTANDEDELTQAFTAIVTSILGLKPDQRGVVTVASADGFVNDSVVYQPLFQPKPSQRWTGNLKKFEYDTRSGSVDDSTEAWTPSLYDPSTAVESGGVGARLRDRFKRAEGHVYTPTARAIYTDRGSGNSGLQPLATLGQGALTLSSTVASKLRETFYSQQDVVDWLIGKDVTGENATKSTDNIRPWLMGDILHASPLAINYGCPGSKCISTVFAATNEGMVHAFDGDSGAERWAFWPSSMSDMAVYRMLNLPAAYLTPDGETFKQAGRYGLDGPMTRFTLPDGNGAFTTRLTVGMRRGGFSYYALDVSEPESPPTLAFHISPSQKAFSGLGQSWSSLTPTVMPAAEDSGPTRKVFVFGGGYDPNKDADGVGTDDARGRGVYIVDALSGALVAHLAASNLTDSVPSDILTVDSNGDGVTDRMFFGDTGGNVWMGDVSAREVNKWRLERIAALGRDRNGSASNDRRFFASPALWRTTLDGEAVDLLVLGSGNRARPQSRATENRLYLLNVTERLKGAGTTRVIGDGDLQVAMENIVNTGKTLGAGWKLLFDNPGEKVFSRGVLVADSLLFTSYAPSSAPNICTPASGSTQLHIVTLARKNGVFTVRAAQSKVGEFIQAPPEALVTEQATFLAGVDGEVVSELFKKVEASGRVTEQGGVLNQMVTFPAYWYRE</sequence>
<keyword evidence="5" id="KW-0106">Calcium</keyword>
<feature type="chain" id="PRO_5047375284" evidence="7">
    <location>
        <begin position="20"/>
        <end position="970"/>
    </location>
</feature>
<dbReference type="RefSeq" id="WP_251595449.1">
    <property type="nucleotide sequence ID" value="NZ_JAMLJI010000005.1"/>
</dbReference>
<keyword evidence="4" id="KW-0479">Metal-binding</keyword>
<evidence type="ECO:0000256" key="3">
    <source>
        <dbReference type="ARBA" id="ARBA00022558"/>
    </source>
</evidence>
<dbReference type="InterPro" id="IPR011047">
    <property type="entry name" value="Quinoprotein_ADH-like_sf"/>
</dbReference>
<dbReference type="Proteomes" id="UP001269375">
    <property type="component" value="Unassembled WGS sequence"/>
</dbReference>
<evidence type="ECO:0000256" key="2">
    <source>
        <dbReference type="ARBA" id="ARBA00008387"/>
    </source>
</evidence>
<dbReference type="Pfam" id="PF05567">
    <property type="entry name" value="T4P_PilY1"/>
    <property type="match status" value="1"/>
</dbReference>
<gene>
    <name evidence="9" type="ORF">QC825_13875</name>
</gene>
<dbReference type="InterPro" id="IPR036465">
    <property type="entry name" value="vWFA_dom_sf"/>
</dbReference>
<organism evidence="9 10">
    <name type="scientific">Larsenimonas suaedae</name>
    <dbReference type="NCBI Taxonomy" id="1851019"/>
    <lineage>
        <taxon>Bacteria</taxon>
        <taxon>Pseudomonadati</taxon>
        <taxon>Pseudomonadota</taxon>
        <taxon>Gammaproteobacteria</taxon>
        <taxon>Oceanospirillales</taxon>
        <taxon>Halomonadaceae</taxon>
        <taxon>Larsenimonas</taxon>
    </lineage>
</organism>
<evidence type="ECO:0000256" key="6">
    <source>
        <dbReference type="ARBA" id="ARBA00023263"/>
    </source>
</evidence>
<evidence type="ECO:0000259" key="8">
    <source>
        <dbReference type="Pfam" id="PF05567"/>
    </source>
</evidence>
<protein>
    <submittedName>
        <fullName evidence="9">PilC/PilY family type IV pilus protein</fullName>
    </submittedName>
</protein>
<name>A0ABU1GYN6_9GAMM</name>
<evidence type="ECO:0000256" key="1">
    <source>
        <dbReference type="ARBA" id="ARBA00004561"/>
    </source>
</evidence>
<proteinExistence type="inferred from homology"/>
<reference evidence="9 10" key="1">
    <citation type="submission" date="2023-04" db="EMBL/GenBank/DDBJ databases">
        <title>A long-awaited taxogenomic arrangement of the family Halomonadaceae.</title>
        <authorList>
            <person name="De La Haba R."/>
            <person name="Chuvochina M."/>
            <person name="Wittouck S."/>
            <person name="Arahal D.R."/>
            <person name="Sanchez-Porro C."/>
            <person name="Hugenholtz P."/>
            <person name="Ventosa A."/>
        </authorList>
    </citation>
    <scope>NUCLEOTIDE SEQUENCE [LARGE SCALE GENOMIC DNA]</scope>
    <source>
        <strain evidence="9 10">DSM 22428</strain>
    </source>
</reference>
<keyword evidence="6" id="KW-0281">Fimbrium</keyword>
<dbReference type="SUPFAM" id="SSF50998">
    <property type="entry name" value="Quinoprotein alcohol dehydrogenase-like"/>
    <property type="match status" value="1"/>
</dbReference>
<dbReference type="InterPro" id="IPR008707">
    <property type="entry name" value="B-propeller_PilY1"/>
</dbReference>
<keyword evidence="10" id="KW-1185">Reference proteome</keyword>
<evidence type="ECO:0000256" key="7">
    <source>
        <dbReference type="SAM" id="SignalP"/>
    </source>
</evidence>
<comment type="caution">
    <text evidence="9">The sequence shown here is derived from an EMBL/GenBank/DDBJ whole genome shotgun (WGS) entry which is preliminary data.</text>
</comment>
<evidence type="ECO:0000313" key="10">
    <source>
        <dbReference type="Proteomes" id="UP001269375"/>
    </source>
</evidence>
<feature type="signal peptide" evidence="7">
    <location>
        <begin position="1"/>
        <end position="19"/>
    </location>
</feature>
<dbReference type="Gene3D" id="3.40.50.410">
    <property type="entry name" value="von Willebrand factor, type A domain"/>
    <property type="match status" value="1"/>
</dbReference>
<dbReference type="SUPFAM" id="SSF53300">
    <property type="entry name" value="vWA-like"/>
    <property type="match status" value="1"/>
</dbReference>
<accession>A0ABU1GYN6</accession>
<keyword evidence="7" id="KW-0732">Signal</keyword>
<comment type="similarity">
    <text evidence="2">Belongs to the PilY1 family.</text>
</comment>
<feature type="domain" description="PilY1 beta-propeller" evidence="8">
    <location>
        <begin position="510"/>
        <end position="742"/>
    </location>
</feature>
<evidence type="ECO:0000256" key="5">
    <source>
        <dbReference type="ARBA" id="ARBA00022837"/>
    </source>
</evidence>
<dbReference type="EMBL" id="JARWAO010000009">
    <property type="protein sequence ID" value="MDR5897158.1"/>
    <property type="molecule type" value="Genomic_DNA"/>
</dbReference>
<evidence type="ECO:0000256" key="4">
    <source>
        <dbReference type="ARBA" id="ARBA00022723"/>
    </source>
</evidence>